<reference evidence="4" key="2">
    <citation type="submission" date="2017-05" db="EMBL/GenBank/DDBJ databases">
        <authorList>
            <person name="Papadimitriou K."/>
        </authorList>
    </citation>
    <scope>NUCLEOTIDE SEQUENCE [LARGE SCALE GENOMIC DNA]</scope>
    <source>
        <strain evidence="4">ACA-DC 3411</strain>
    </source>
</reference>
<evidence type="ECO:0000256" key="1">
    <source>
        <dbReference type="SAM" id="Phobius"/>
    </source>
</evidence>
<dbReference type="Proteomes" id="UP000321794">
    <property type="component" value="Unassembled WGS sequence"/>
</dbReference>
<dbReference type="Proteomes" id="UP000195412">
    <property type="component" value="Chromosome I"/>
</dbReference>
<evidence type="ECO:0000313" key="4">
    <source>
        <dbReference type="Proteomes" id="UP000195412"/>
    </source>
</evidence>
<dbReference type="EMBL" id="BJZK01000040">
    <property type="protein sequence ID" value="GEO73173.1"/>
    <property type="molecule type" value="Genomic_DNA"/>
</dbReference>
<reference evidence="3" key="1">
    <citation type="submission" date="2017-05" db="EMBL/GenBank/DDBJ databases">
        <authorList>
            <person name="Song R."/>
            <person name="Chenine A.L."/>
            <person name="Ruprecht R.M."/>
        </authorList>
    </citation>
    <scope>NUCLEOTIDE SEQUENCE</scope>
    <source>
        <strain evidence="3">ACA-DC 3411</strain>
    </source>
</reference>
<dbReference type="KEGG" id="lzy:LZ3411_0232"/>
<keyword evidence="5" id="KW-1185">Reference proteome</keyword>
<sequence>MYRECAYTEGKASYELHEEAFHMGSTLTIISWTVMLLLIGGEIVRGIFMFRQ</sequence>
<keyword evidence="1" id="KW-0812">Transmembrane</keyword>
<gene>
    <name evidence="3" type="ORF">LZ3411_0232</name>
    <name evidence="2" type="ORF">LZY01_23410</name>
</gene>
<evidence type="ECO:0000313" key="2">
    <source>
        <dbReference type="EMBL" id="GEO73173.1"/>
    </source>
</evidence>
<dbReference type="AlphaFoldDB" id="A0A1Y6JVZ5"/>
<proteinExistence type="predicted"/>
<evidence type="ECO:0000313" key="5">
    <source>
        <dbReference type="Proteomes" id="UP000321794"/>
    </source>
</evidence>
<feature type="transmembrane region" description="Helical" evidence="1">
    <location>
        <begin position="29"/>
        <end position="48"/>
    </location>
</feature>
<keyword evidence="1" id="KW-1133">Transmembrane helix</keyword>
<accession>A0A1Y6JVZ5</accession>
<name>A0A1Y6JVZ5_9LACO</name>
<keyword evidence="1" id="KW-0472">Membrane</keyword>
<evidence type="ECO:0000313" key="3">
    <source>
        <dbReference type="EMBL" id="SMS13282.1"/>
    </source>
</evidence>
<organism evidence="3 4">
    <name type="scientific">Levilactobacillus zymae</name>
    <dbReference type="NCBI Taxonomy" id="267363"/>
    <lineage>
        <taxon>Bacteria</taxon>
        <taxon>Bacillati</taxon>
        <taxon>Bacillota</taxon>
        <taxon>Bacilli</taxon>
        <taxon>Lactobacillales</taxon>
        <taxon>Lactobacillaceae</taxon>
        <taxon>Levilactobacillus</taxon>
    </lineage>
</organism>
<reference evidence="2 5" key="3">
    <citation type="submission" date="2019-07" db="EMBL/GenBank/DDBJ databases">
        <title>Whole genome shotgun sequence of Lactobacillus zymae NBRC 107157.</title>
        <authorList>
            <person name="Hosoyama A."/>
            <person name="Uohara A."/>
            <person name="Ohji S."/>
            <person name="Ichikawa N."/>
        </authorList>
    </citation>
    <scope>NUCLEOTIDE SEQUENCE [LARGE SCALE GENOMIC DNA]</scope>
    <source>
        <strain evidence="2 5">NBRC 107157</strain>
    </source>
</reference>
<dbReference type="EMBL" id="LT854705">
    <property type="protein sequence ID" value="SMS13282.1"/>
    <property type="molecule type" value="Genomic_DNA"/>
</dbReference>
<protein>
    <submittedName>
        <fullName evidence="3">Uncharacterized protein</fullName>
    </submittedName>
</protein>